<dbReference type="Pfam" id="PF01520">
    <property type="entry name" value="Amidase_3"/>
    <property type="match status" value="1"/>
</dbReference>
<evidence type="ECO:0000256" key="3">
    <source>
        <dbReference type="ARBA" id="ARBA00022801"/>
    </source>
</evidence>
<proteinExistence type="predicted"/>
<comment type="catalytic activity">
    <reaction evidence="1">
        <text>Hydrolyzes the link between N-acetylmuramoyl residues and L-amino acid residues in certain cell-wall glycopeptides.</text>
        <dbReference type="EC" id="3.5.1.28"/>
    </reaction>
</comment>
<accession>A0AAE3IJX2</accession>
<feature type="chain" id="PRO_5042211786" description="N-acetylmuramoyl-L-alanine amidase" evidence="4">
    <location>
        <begin position="27"/>
        <end position="325"/>
    </location>
</feature>
<comment type="caution">
    <text evidence="6">The sequence shown here is derived from an EMBL/GenBank/DDBJ whole genome shotgun (WGS) entry which is preliminary data.</text>
</comment>
<protein>
    <recommendedName>
        <fullName evidence="2">N-acetylmuramoyl-L-alanine amidase</fullName>
        <ecNumber evidence="2">3.5.1.28</ecNumber>
    </recommendedName>
</protein>
<keyword evidence="7" id="KW-1185">Reference proteome</keyword>
<evidence type="ECO:0000313" key="6">
    <source>
        <dbReference type="EMBL" id="MCU7693415.1"/>
    </source>
</evidence>
<keyword evidence="4" id="KW-0732">Signal</keyword>
<evidence type="ECO:0000313" key="7">
    <source>
        <dbReference type="Proteomes" id="UP001209317"/>
    </source>
</evidence>
<dbReference type="EC" id="3.5.1.28" evidence="2"/>
<dbReference type="RefSeq" id="WP_263036900.1">
    <property type="nucleotide sequence ID" value="NZ_JAOTPL010000002.1"/>
</dbReference>
<dbReference type="SMART" id="SM00646">
    <property type="entry name" value="Ami_3"/>
    <property type="match status" value="1"/>
</dbReference>
<evidence type="ECO:0000256" key="1">
    <source>
        <dbReference type="ARBA" id="ARBA00001561"/>
    </source>
</evidence>
<name>A0AAE3IJX2_9BACT</name>
<feature type="domain" description="MurNAc-LAA" evidence="5">
    <location>
        <begin position="110"/>
        <end position="306"/>
    </location>
</feature>
<dbReference type="Proteomes" id="UP001209317">
    <property type="component" value="Unassembled WGS sequence"/>
</dbReference>
<dbReference type="SUPFAM" id="SSF53187">
    <property type="entry name" value="Zn-dependent exopeptidases"/>
    <property type="match status" value="1"/>
</dbReference>
<evidence type="ECO:0000256" key="2">
    <source>
        <dbReference type="ARBA" id="ARBA00011901"/>
    </source>
</evidence>
<evidence type="ECO:0000256" key="4">
    <source>
        <dbReference type="SAM" id="SignalP"/>
    </source>
</evidence>
<gene>
    <name evidence="6" type="ORF">OD355_02655</name>
</gene>
<dbReference type="PANTHER" id="PTHR30404:SF0">
    <property type="entry name" value="N-ACETYLMURAMOYL-L-ALANINE AMIDASE AMIC"/>
    <property type="match status" value="1"/>
</dbReference>
<dbReference type="InterPro" id="IPR002508">
    <property type="entry name" value="MurNAc-LAA_cat"/>
</dbReference>
<keyword evidence="3" id="KW-0378">Hydrolase</keyword>
<dbReference type="GO" id="GO:0008745">
    <property type="term" value="F:N-acetylmuramoyl-L-alanine amidase activity"/>
    <property type="evidence" value="ECO:0007669"/>
    <property type="project" value="UniProtKB-EC"/>
</dbReference>
<organism evidence="6 7">
    <name type="scientific">Haoranjiania flava</name>
    <dbReference type="NCBI Taxonomy" id="1856322"/>
    <lineage>
        <taxon>Bacteria</taxon>
        <taxon>Pseudomonadati</taxon>
        <taxon>Bacteroidota</taxon>
        <taxon>Chitinophagia</taxon>
        <taxon>Chitinophagales</taxon>
        <taxon>Chitinophagaceae</taxon>
        <taxon>Haoranjiania</taxon>
    </lineage>
</organism>
<dbReference type="Gene3D" id="3.40.630.40">
    <property type="entry name" value="Zn-dependent exopeptidases"/>
    <property type="match status" value="1"/>
</dbReference>
<dbReference type="EMBL" id="JAOTPL010000002">
    <property type="protein sequence ID" value="MCU7693415.1"/>
    <property type="molecule type" value="Genomic_DNA"/>
</dbReference>
<dbReference type="AlphaFoldDB" id="A0AAE3IJX2"/>
<evidence type="ECO:0000259" key="5">
    <source>
        <dbReference type="SMART" id="SM00646"/>
    </source>
</evidence>
<reference evidence="6" key="1">
    <citation type="submission" date="2022-10" db="EMBL/GenBank/DDBJ databases">
        <authorList>
            <person name="Kim H.S."/>
            <person name="Kim J.-S."/>
            <person name="Suh M.K."/>
            <person name="Eom M.K."/>
            <person name="Lee J.-S."/>
        </authorList>
    </citation>
    <scope>NUCLEOTIDE SEQUENCE</scope>
    <source>
        <strain evidence="6">LIP-5</strain>
    </source>
</reference>
<dbReference type="GO" id="GO:0030288">
    <property type="term" value="C:outer membrane-bounded periplasmic space"/>
    <property type="evidence" value="ECO:0007669"/>
    <property type="project" value="TreeGrafter"/>
</dbReference>
<dbReference type="PANTHER" id="PTHR30404">
    <property type="entry name" value="N-ACETYLMURAMOYL-L-ALANINE AMIDASE"/>
    <property type="match status" value="1"/>
</dbReference>
<sequence>MQLKFSIQILCLTLLLAQNASWKVYAHDDKRNSKNKAGIKTIIVDAGHGMPDPGAQGSFSNEADINLGIAMKLGEKLKKALPDCKILYTRTSRNLPNGLQNKDAANRWRAQFANDNKGDLYISIHVNDVAARYGRRVIGTREENYTTYTGKGKKRKKITGTRTVNVYESYRLPCATRGTQTYVWSAAKNDEKKGYINQEMSREYDMDTTFSMDEQEAKILASIYLKKYMNRSRALAELVEEEFRAKGLPSAGGAMQFNRGIKVLGATAMPSILVETGYICNPADEQYLNSTSGQDTIADAIMNAVVIYKKNVEAGIITEGLQGAD</sequence>
<feature type="signal peptide" evidence="4">
    <location>
        <begin position="1"/>
        <end position="26"/>
    </location>
</feature>
<dbReference type="InterPro" id="IPR050695">
    <property type="entry name" value="N-acetylmuramoyl_amidase_3"/>
</dbReference>
<dbReference type="GO" id="GO:0009253">
    <property type="term" value="P:peptidoglycan catabolic process"/>
    <property type="evidence" value="ECO:0007669"/>
    <property type="project" value="InterPro"/>
</dbReference>
<dbReference type="CDD" id="cd02696">
    <property type="entry name" value="MurNAc-LAA"/>
    <property type="match status" value="1"/>
</dbReference>